<organism evidence="1 2">
    <name type="scientific">Ralstonia insidiosa</name>
    <dbReference type="NCBI Taxonomy" id="190721"/>
    <lineage>
        <taxon>Bacteria</taxon>
        <taxon>Pseudomonadati</taxon>
        <taxon>Pseudomonadota</taxon>
        <taxon>Betaproteobacteria</taxon>
        <taxon>Burkholderiales</taxon>
        <taxon>Burkholderiaceae</taxon>
        <taxon>Ralstonia</taxon>
    </lineage>
</organism>
<evidence type="ECO:0000313" key="1">
    <source>
        <dbReference type="EMBL" id="NMV39881.1"/>
    </source>
</evidence>
<dbReference type="AlphaFoldDB" id="A0A848NX44"/>
<name>A0A848NX44_9RALS</name>
<evidence type="ECO:0000313" key="2">
    <source>
        <dbReference type="Proteomes" id="UP000575469"/>
    </source>
</evidence>
<gene>
    <name evidence="1" type="ORF">HGR00_18380</name>
</gene>
<accession>A0A848NX44</accession>
<comment type="caution">
    <text evidence="1">The sequence shown here is derived from an EMBL/GenBank/DDBJ whole genome shotgun (WGS) entry which is preliminary data.</text>
</comment>
<reference evidence="1 2" key="1">
    <citation type="submission" date="2020-04" db="EMBL/GenBank/DDBJ databases">
        <title>Ralstonia insidiosa genome sequencing and assembly.</title>
        <authorList>
            <person name="Martins R.C.R."/>
            <person name="Perdigao-Neto L.V."/>
            <person name="Levin A.S.S."/>
            <person name="Costa S.F."/>
        </authorList>
    </citation>
    <scope>NUCLEOTIDE SEQUENCE [LARGE SCALE GENOMIC DNA]</scope>
    <source>
        <strain evidence="1 2">5047</strain>
    </source>
</reference>
<proteinExistence type="predicted"/>
<sequence length="84" mass="8920">MSNQPALHLVAVDAPPADLSTAALSGDQVALAISRAVEASKRCATGYSCTDSSMTQLIAHHLGRELQAVHPNFDLARFMQRCNA</sequence>
<protein>
    <submittedName>
        <fullName evidence="1">Uncharacterized protein</fullName>
    </submittedName>
</protein>
<dbReference type="RefSeq" id="WP_169340824.1">
    <property type="nucleotide sequence ID" value="NZ_JABBZM010000017.1"/>
</dbReference>
<dbReference type="Proteomes" id="UP000575469">
    <property type="component" value="Unassembled WGS sequence"/>
</dbReference>
<dbReference type="EMBL" id="JABBZM010000017">
    <property type="protein sequence ID" value="NMV39881.1"/>
    <property type="molecule type" value="Genomic_DNA"/>
</dbReference>